<comment type="similarity">
    <text evidence="1">Belongs to the AB hydrolase superfamily. AB hydrolase 2 family.</text>
</comment>
<keyword evidence="6" id="KW-1185">Reference proteome</keyword>
<dbReference type="AlphaFoldDB" id="A0ABD3WJ33"/>
<evidence type="ECO:0000256" key="2">
    <source>
        <dbReference type="ARBA" id="ARBA00012423"/>
    </source>
</evidence>
<gene>
    <name evidence="5" type="ORF">ACJMK2_036354</name>
</gene>
<protein>
    <recommendedName>
        <fullName evidence="2">palmitoyl-protein hydrolase</fullName>
        <ecNumber evidence="2">3.1.2.22</ecNumber>
    </recommendedName>
</protein>
<evidence type="ECO:0000313" key="6">
    <source>
        <dbReference type="Proteomes" id="UP001634394"/>
    </source>
</evidence>
<dbReference type="InterPro" id="IPR029058">
    <property type="entry name" value="AB_hydrolase_fold"/>
</dbReference>
<evidence type="ECO:0000313" key="5">
    <source>
        <dbReference type="EMBL" id="KAL3873213.1"/>
    </source>
</evidence>
<dbReference type="SUPFAM" id="SSF53474">
    <property type="entry name" value="alpha/beta-Hydrolases"/>
    <property type="match status" value="1"/>
</dbReference>
<dbReference type="InterPro" id="IPR050565">
    <property type="entry name" value="LYPA1-2/EST-like"/>
</dbReference>
<dbReference type="Gene3D" id="3.40.50.1820">
    <property type="entry name" value="alpha/beta hydrolase"/>
    <property type="match status" value="1"/>
</dbReference>
<organism evidence="5 6">
    <name type="scientific">Sinanodonta woodiana</name>
    <name type="common">Chinese pond mussel</name>
    <name type="synonym">Anodonta woodiana</name>
    <dbReference type="NCBI Taxonomy" id="1069815"/>
    <lineage>
        <taxon>Eukaryota</taxon>
        <taxon>Metazoa</taxon>
        <taxon>Spiralia</taxon>
        <taxon>Lophotrochozoa</taxon>
        <taxon>Mollusca</taxon>
        <taxon>Bivalvia</taxon>
        <taxon>Autobranchia</taxon>
        <taxon>Heteroconchia</taxon>
        <taxon>Palaeoheterodonta</taxon>
        <taxon>Unionida</taxon>
        <taxon>Unionoidea</taxon>
        <taxon>Unionidae</taxon>
        <taxon>Unioninae</taxon>
        <taxon>Sinanodonta</taxon>
    </lineage>
</organism>
<dbReference type="PANTHER" id="PTHR10655:SF17">
    <property type="entry name" value="LYSOPHOSPHOLIPASE-LIKE PROTEIN 1"/>
    <property type="match status" value="1"/>
</dbReference>
<name>A0ABD3WJ33_SINWO</name>
<evidence type="ECO:0000256" key="1">
    <source>
        <dbReference type="ARBA" id="ARBA00006499"/>
    </source>
</evidence>
<accession>A0ABD3WJ33</accession>
<evidence type="ECO:0000259" key="4">
    <source>
        <dbReference type="Pfam" id="PF02230"/>
    </source>
</evidence>
<keyword evidence="3" id="KW-0378">Hydrolase</keyword>
<dbReference type="InterPro" id="IPR003140">
    <property type="entry name" value="PLipase/COase/thioEstase"/>
</dbReference>
<dbReference type="Proteomes" id="UP001634394">
    <property type="component" value="Unassembled WGS sequence"/>
</dbReference>
<feature type="domain" description="Phospholipase/carboxylesterase/thioesterase" evidence="4">
    <location>
        <begin position="19"/>
        <end position="227"/>
    </location>
</feature>
<dbReference type="EMBL" id="JBJQND010000006">
    <property type="protein sequence ID" value="KAL3873213.1"/>
    <property type="molecule type" value="Genomic_DNA"/>
</dbReference>
<dbReference type="PANTHER" id="PTHR10655">
    <property type="entry name" value="LYSOPHOSPHOLIPASE-RELATED"/>
    <property type="match status" value="1"/>
</dbReference>
<comment type="caution">
    <text evidence="5">The sequence shown here is derived from an EMBL/GenBank/DDBJ whole genome shotgun (WGS) entry which is preliminary data.</text>
</comment>
<dbReference type="EC" id="3.1.2.22" evidence="2"/>
<proteinExistence type="inferred from homology"/>
<dbReference type="Pfam" id="PF02230">
    <property type="entry name" value="Abhydrolase_2"/>
    <property type="match status" value="1"/>
</dbReference>
<dbReference type="GO" id="GO:0008474">
    <property type="term" value="F:palmitoyl-(protein) hydrolase activity"/>
    <property type="evidence" value="ECO:0007669"/>
    <property type="project" value="UniProtKB-EC"/>
</dbReference>
<sequence length="234" mass="26230">MSASIVKFIPKTTLQTGERAIGSLIFFHGSGDSGEGIKSWLQSALGSEFSFPHLKVVFPTAPPRPYTPLAGRVSNVWYDRKQISPFAPEDETVDFMCRELAPLIQAEVDSGILMSRIVIGGFSMGGGIALHLGYRFHKNVAGVFALSSFLSNESKVYQAIQSDNSQLPPLFQCHGKRDELVLYDWGHTTFNKLKELGVQGEFHTYNKLYHDLQKQELFKLQEWIMKVIPLESSM</sequence>
<reference evidence="5 6" key="1">
    <citation type="submission" date="2024-11" db="EMBL/GenBank/DDBJ databases">
        <title>Chromosome-level genome assembly of the freshwater bivalve Anodonta woodiana.</title>
        <authorList>
            <person name="Chen X."/>
        </authorList>
    </citation>
    <scope>NUCLEOTIDE SEQUENCE [LARGE SCALE GENOMIC DNA]</scope>
    <source>
        <strain evidence="5">MN2024</strain>
        <tissue evidence="5">Gills</tissue>
    </source>
</reference>
<evidence type="ECO:0000256" key="3">
    <source>
        <dbReference type="ARBA" id="ARBA00022801"/>
    </source>
</evidence>